<comment type="function">
    <text evidence="10">Mannosyltransferase that operates in the biosynthetic pathway of dolichol-linked oligosaccharides, the glycan precursors employed in protein asparagine (N)-glycosylation. The assembly of dolichol-linked oligosaccharides begins on the cytosolic side of the endoplasmic reticulum membrane and finishes in its lumen. The sequential addition of sugars to dolichol pyrophosphate produces dolichol-linked oligosaccharides containing fourteen sugars, including two GlcNAcs, nine mannoses and three glucoses. Once assembled, the oligosaccharide is transferred from the lipid to nascent proteins by oligosaccharyltransferases. In the lumen of the endoplasmic reticulum, adds the eighth mannose residue in an alpha-1,6 linkage onto Man(7)GlcNAc(2)-PP-dolichol to produce Man(8)GlcNAc(2)-PP-dolichol.</text>
</comment>
<feature type="transmembrane region" description="Helical" evidence="12">
    <location>
        <begin position="184"/>
        <end position="201"/>
    </location>
</feature>
<dbReference type="RefSeq" id="XP_062652657.1">
    <property type="nucleotide sequence ID" value="XM_062795429.1"/>
</dbReference>
<evidence type="ECO:0000256" key="8">
    <source>
        <dbReference type="ARBA" id="ARBA00022989"/>
    </source>
</evidence>
<comment type="subcellular location">
    <subcellularLocation>
        <location evidence="1 12">Endoplasmic reticulum membrane</location>
        <topology evidence="1 12">Multi-pass membrane protein</topology>
    </subcellularLocation>
</comment>
<evidence type="ECO:0000313" key="15">
    <source>
        <dbReference type="Proteomes" id="UP001302602"/>
    </source>
</evidence>
<keyword evidence="5" id="KW-0808">Transferase</keyword>
<dbReference type="GeneID" id="87832197"/>
<dbReference type="Proteomes" id="UP001302602">
    <property type="component" value="Unassembled WGS sequence"/>
</dbReference>
<comment type="pathway">
    <text evidence="2">Protein modification; protein glycosylation.</text>
</comment>
<organism evidence="14 15">
    <name type="scientific">Parathielavia appendiculata</name>
    <dbReference type="NCBI Taxonomy" id="2587402"/>
    <lineage>
        <taxon>Eukaryota</taxon>
        <taxon>Fungi</taxon>
        <taxon>Dikarya</taxon>
        <taxon>Ascomycota</taxon>
        <taxon>Pezizomycotina</taxon>
        <taxon>Sordariomycetes</taxon>
        <taxon>Sordariomycetidae</taxon>
        <taxon>Sordariales</taxon>
        <taxon>Chaetomiaceae</taxon>
        <taxon>Parathielavia</taxon>
    </lineage>
</organism>
<feature type="compositionally biased region" description="Polar residues" evidence="13">
    <location>
        <begin position="487"/>
        <end position="509"/>
    </location>
</feature>
<feature type="region of interest" description="Disordered" evidence="13">
    <location>
        <begin position="634"/>
        <end position="654"/>
    </location>
</feature>
<evidence type="ECO:0000256" key="13">
    <source>
        <dbReference type="SAM" id="MobiDB-lite"/>
    </source>
</evidence>
<evidence type="ECO:0000256" key="9">
    <source>
        <dbReference type="ARBA" id="ARBA00023136"/>
    </source>
</evidence>
<comment type="catalytic activity">
    <reaction evidence="11">
        <text>an alpha-D-Man-(1-&gt;2)-alpha-D-Man-(1-&gt;2)-alpha-D-Man-(1-&gt;3)-[alpha-D-Man-(1-&gt;2)-alpha-D-Man-(1-&gt;3)-alpha-D-Man-(1-&gt;6)]-beta-D-Man-(1-&gt;4)-beta-D-GlcNAc-(1-&gt;4)-alpha-D-GlcNAc-diphospho-di-trans,poly-cis-dolichol + a di-trans,poly-cis-dolichyl beta-D-mannosyl phosphate = an alpha-D-Man-(1-&gt;2)-alpha-D-Man-(1-&gt;2)-alpha-D-Man-(1-&gt;3)-[alpha-D-Man-(1-&gt;2)-alpha-D-Man-(1-&gt;3)-[alpha-D-Man-(1-&gt;6)]-alpha-D-Man-(1-&gt;6)]-beta-D-Man-(1-&gt;4)-beta-D-GlcNAc-(1-&gt;4)-alpha-D-GlcNAc-diphospho-di-trans,poly-cis-dolichol + a di-trans,poly-cis-dolichyl phosphate + H(+)</text>
        <dbReference type="Rhea" id="RHEA:29535"/>
        <dbReference type="Rhea" id="RHEA-COMP:19498"/>
        <dbReference type="Rhea" id="RHEA-COMP:19501"/>
        <dbReference type="Rhea" id="RHEA-COMP:19518"/>
        <dbReference type="Rhea" id="RHEA-COMP:19519"/>
        <dbReference type="ChEBI" id="CHEBI:15378"/>
        <dbReference type="ChEBI" id="CHEBI:57683"/>
        <dbReference type="ChEBI" id="CHEBI:58211"/>
        <dbReference type="ChEBI" id="CHEBI:132517"/>
        <dbReference type="ChEBI" id="CHEBI:132519"/>
        <dbReference type="EC" id="2.4.1.260"/>
    </reaction>
    <physiologicalReaction direction="left-to-right" evidence="11">
        <dbReference type="Rhea" id="RHEA:29536"/>
    </physiologicalReaction>
</comment>
<feature type="transmembrane region" description="Helical" evidence="12">
    <location>
        <begin position="302"/>
        <end position="324"/>
    </location>
</feature>
<reference evidence="14" key="2">
    <citation type="submission" date="2023-05" db="EMBL/GenBank/DDBJ databases">
        <authorList>
            <consortium name="Lawrence Berkeley National Laboratory"/>
            <person name="Steindorff A."/>
            <person name="Hensen N."/>
            <person name="Bonometti L."/>
            <person name="Westerberg I."/>
            <person name="Brannstrom I.O."/>
            <person name="Guillou S."/>
            <person name="Cros-Aarteil S."/>
            <person name="Calhoun S."/>
            <person name="Haridas S."/>
            <person name="Kuo A."/>
            <person name="Mondo S."/>
            <person name="Pangilinan J."/>
            <person name="Riley R."/>
            <person name="Labutti K."/>
            <person name="Andreopoulos B."/>
            <person name="Lipzen A."/>
            <person name="Chen C."/>
            <person name="Yanf M."/>
            <person name="Daum C."/>
            <person name="Ng V."/>
            <person name="Clum A."/>
            <person name="Ohm R."/>
            <person name="Martin F."/>
            <person name="Silar P."/>
            <person name="Natvig D."/>
            <person name="Lalanne C."/>
            <person name="Gautier V."/>
            <person name="Ament-Velasquez S.L."/>
            <person name="Kruys A."/>
            <person name="Hutchinson M.I."/>
            <person name="Powell A.J."/>
            <person name="Barry K."/>
            <person name="Miller A.N."/>
            <person name="Grigoriev I.V."/>
            <person name="Debuchy R."/>
            <person name="Gladieux P."/>
            <person name="Thoren M.H."/>
            <person name="Johannesson H."/>
        </authorList>
    </citation>
    <scope>NUCLEOTIDE SEQUENCE</scope>
    <source>
        <strain evidence="14">CBS 731.68</strain>
    </source>
</reference>
<comment type="similarity">
    <text evidence="3 12">Belongs to the glycosyltransferase 22 family.</text>
</comment>
<dbReference type="EMBL" id="MU853223">
    <property type="protein sequence ID" value="KAK4128886.1"/>
    <property type="molecule type" value="Genomic_DNA"/>
</dbReference>
<proteinExistence type="inferred from homology"/>
<feature type="transmembrane region" description="Helical" evidence="12">
    <location>
        <begin position="251"/>
        <end position="274"/>
    </location>
</feature>
<gene>
    <name evidence="14" type="ORF">N657DRAFT_668030</name>
</gene>
<evidence type="ECO:0000256" key="5">
    <source>
        <dbReference type="ARBA" id="ARBA00022679"/>
    </source>
</evidence>
<keyword evidence="15" id="KW-1185">Reference proteome</keyword>
<evidence type="ECO:0000256" key="10">
    <source>
        <dbReference type="ARBA" id="ARBA00044721"/>
    </source>
</evidence>
<dbReference type="InterPro" id="IPR005599">
    <property type="entry name" value="GPI_mannosylTrfase"/>
</dbReference>
<accession>A0AAN6Z8I1</accession>
<evidence type="ECO:0000256" key="1">
    <source>
        <dbReference type="ARBA" id="ARBA00004477"/>
    </source>
</evidence>
<feature type="transmembrane region" description="Helical" evidence="12">
    <location>
        <begin position="392"/>
        <end position="414"/>
    </location>
</feature>
<dbReference type="GO" id="GO:0005789">
    <property type="term" value="C:endoplasmic reticulum membrane"/>
    <property type="evidence" value="ECO:0007669"/>
    <property type="project" value="UniProtKB-SubCell"/>
</dbReference>
<evidence type="ECO:0000256" key="7">
    <source>
        <dbReference type="ARBA" id="ARBA00022824"/>
    </source>
</evidence>
<dbReference type="GO" id="GO:0006487">
    <property type="term" value="P:protein N-linked glycosylation"/>
    <property type="evidence" value="ECO:0007669"/>
    <property type="project" value="TreeGrafter"/>
</dbReference>
<dbReference type="AlphaFoldDB" id="A0AAN6Z8I1"/>
<feature type="transmembrane region" description="Helical" evidence="12">
    <location>
        <begin position="361"/>
        <end position="380"/>
    </location>
</feature>
<reference evidence="14" key="1">
    <citation type="journal article" date="2023" name="Mol. Phylogenet. Evol.">
        <title>Genome-scale phylogeny and comparative genomics of the fungal order Sordariales.</title>
        <authorList>
            <person name="Hensen N."/>
            <person name="Bonometti L."/>
            <person name="Westerberg I."/>
            <person name="Brannstrom I.O."/>
            <person name="Guillou S."/>
            <person name="Cros-Aarteil S."/>
            <person name="Calhoun S."/>
            <person name="Haridas S."/>
            <person name="Kuo A."/>
            <person name="Mondo S."/>
            <person name="Pangilinan J."/>
            <person name="Riley R."/>
            <person name="LaButti K."/>
            <person name="Andreopoulos B."/>
            <person name="Lipzen A."/>
            <person name="Chen C."/>
            <person name="Yan M."/>
            <person name="Daum C."/>
            <person name="Ng V."/>
            <person name="Clum A."/>
            <person name="Steindorff A."/>
            <person name="Ohm R.A."/>
            <person name="Martin F."/>
            <person name="Silar P."/>
            <person name="Natvig D.O."/>
            <person name="Lalanne C."/>
            <person name="Gautier V."/>
            <person name="Ament-Velasquez S.L."/>
            <person name="Kruys A."/>
            <person name="Hutchinson M.I."/>
            <person name="Powell A.J."/>
            <person name="Barry K."/>
            <person name="Miller A.N."/>
            <person name="Grigoriev I.V."/>
            <person name="Debuchy R."/>
            <person name="Gladieux P."/>
            <person name="Hiltunen Thoren M."/>
            <person name="Johannesson H."/>
        </authorList>
    </citation>
    <scope>NUCLEOTIDE SEQUENCE</scope>
    <source>
        <strain evidence="14">CBS 731.68</strain>
    </source>
</reference>
<keyword evidence="9 12" id="KW-0472">Membrane</keyword>
<comment type="caution">
    <text evidence="14">The sequence shown here is derived from an EMBL/GenBank/DDBJ whole genome shotgun (WGS) entry which is preliminary data.</text>
</comment>
<protein>
    <recommendedName>
        <fullName evidence="12">Mannosyltransferase</fullName>
        <ecNumber evidence="12">2.4.1.-</ecNumber>
    </recommendedName>
</protein>
<evidence type="ECO:0000313" key="14">
    <source>
        <dbReference type="EMBL" id="KAK4128886.1"/>
    </source>
</evidence>
<name>A0AAN6Z8I1_9PEZI</name>
<dbReference type="GO" id="GO:0052917">
    <property type="term" value="F:dol-P-Man:Man(7)GlcNAc(2)-PP-Dol alpha-1,6-mannosyltransferase activity"/>
    <property type="evidence" value="ECO:0007669"/>
    <property type="project" value="UniProtKB-EC"/>
</dbReference>
<keyword evidence="6 12" id="KW-0812">Transmembrane</keyword>
<evidence type="ECO:0000256" key="4">
    <source>
        <dbReference type="ARBA" id="ARBA00022676"/>
    </source>
</evidence>
<keyword evidence="8 12" id="KW-1133">Transmembrane helix</keyword>
<sequence length="654" mass="71754">MAAQQKTEPGAKPATDSQRGSSRHDISNNGALATQLRILDALLHILIPGTILVHLIVAPYTKVEESFNIQAAHDVLVYGTPTSDIYHKLSTTYDHFTFPGAVPRTFIGPVLLAGLAQPIVGLVGFQHAQFVVRAILGLFNAACLLIFAWSLRRAYGAGTARWYLLLQASQFHIIFYASRTLPNMFAFGLTTLAFSFLLPHPSGPKSTAHRQRLSITMFVFAAVVFRSEVALLLVTTILHQLVMPSLSLERVIFPFNASFLIALATSVTIDSYFWQRPLWPELWGFYYNVIQGSSSNWGVSSWHYYFSSAIPRLLLNPFSYTLLIPLSLYHPALRRGASRLVIPTVLFIAIYSLQPHKETRFIFYVVPPLTAAAALSANFISSRQRWQKSPLFPLLTAVITLSVISSLAASTGMLTLSALNYPGGEALAHLRTIILSSSQGYDIVPVHADVLSCMTGVTLFGTSTASTISSAADAALSIRRTGLNLGSAENGSDTTTGTVKFSHMHTSPSSHHRAQPRPILALDKTESPSLLALPSFWTQFTYLLLEDPAKPTGGQWEKVGVVQAYAGIELVKPGSYDTHETDHDEENDQMGPPIVGLGRTVGAWRRRVRALTGGWWIGPRMVDRIYILRRVDRSRKEEEGGSGGRRGVAAVEAR</sequence>
<evidence type="ECO:0000256" key="12">
    <source>
        <dbReference type="RuleBase" id="RU363075"/>
    </source>
</evidence>
<dbReference type="PANTHER" id="PTHR22760">
    <property type="entry name" value="GLYCOSYLTRANSFERASE"/>
    <property type="match status" value="1"/>
</dbReference>
<feature type="transmembrane region" description="Helical" evidence="12">
    <location>
        <begin position="213"/>
        <end position="239"/>
    </location>
</feature>
<evidence type="ECO:0000256" key="2">
    <source>
        <dbReference type="ARBA" id="ARBA00004922"/>
    </source>
</evidence>
<dbReference type="Pfam" id="PF03901">
    <property type="entry name" value="Glyco_transf_22"/>
    <property type="match status" value="1"/>
</dbReference>
<evidence type="ECO:0000256" key="3">
    <source>
        <dbReference type="ARBA" id="ARBA00007063"/>
    </source>
</evidence>
<feature type="region of interest" description="Disordered" evidence="13">
    <location>
        <begin position="486"/>
        <end position="515"/>
    </location>
</feature>
<evidence type="ECO:0000256" key="11">
    <source>
        <dbReference type="ARBA" id="ARBA00048899"/>
    </source>
</evidence>
<feature type="region of interest" description="Disordered" evidence="13">
    <location>
        <begin position="1"/>
        <end position="26"/>
    </location>
</feature>
<dbReference type="EC" id="2.4.1.-" evidence="12"/>
<keyword evidence="4 12" id="KW-0328">Glycosyltransferase</keyword>
<dbReference type="PANTHER" id="PTHR22760:SF1">
    <property type="entry name" value="DOL-P-MAN:MAN(7)GLCNAC(2)-PP-DOL ALPHA-1,6-MANNOSYLTRANSFERASE"/>
    <property type="match status" value="1"/>
</dbReference>
<feature type="transmembrane region" description="Helical" evidence="12">
    <location>
        <begin position="336"/>
        <end position="355"/>
    </location>
</feature>
<evidence type="ECO:0000256" key="6">
    <source>
        <dbReference type="ARBA" id="ARBA00022692"/>
    </source>
</evidence>
<feature type="transmembrane region" description="Helical" evidence="12">
    <location>
        <begin position="106"/>
        <end position="125"/>
    </location>
</feature>
<feature type="transmembrane region" description="Helical" evidence="12">
    <location>
        <begin position="130"/>
        <end position="148"/>
    </location>
</feature>
<keyword evidence="7 12" id="KW-0256">Endoplasmic reticulum</keyword>